<name>A0A544QKI6_9EURY</name>
<dbReference type="Proteomes" id="UP000315385">
    <property type="component" value="Unassembled WGS sequence"/>
</dbReference>
<dbReference type="EMBL" id="SESI01000004">
    <property type="protein sequence ID" value="TQQ78893.1"/>
    <property type="molecule type" value="Genomic_DNA"/>
</dbReference>
<dbReference type="Gene3D" id="3.40.30.10">
    <property type="entry name" value="Glutaredoxin"/>
    <property type="match status" value="1"/>
</dbReference>
<dbReference type="InterPro" id="IPR036249">
    <property type="entry name" value="Thioredoxin-like_sf"/>
</dbReference>
<dbReference type="OrthoDB" id="195058at2157"/>
<dbReference type="SUPFAM" id="SSF52833">
    <property type="entry name" value="Thioredoxin-like"/>
    <property type="match status" value="1"/>
</dbReference>
<accession>A0A544QKI6</accession>
<keyword evidence="2" id="KW-1185">Reference proteome</keyword>
<sequence>MRLETMEPADGWEPEPGTEAAIDALAAGDYAFHVWGGDWCIDCQQQLPAFGAALAHAGVDDDRIHHYPTEKEDDGSKTGPGVEEYGIEYIPTVVVERDGEEVARFVESAEEPIAVTLGRALSAEQAADEAAPGDD</sequence>
<dbReference type="CDD" id="cd02947">
    <property type="entry name" value="TRX_family"/>
    <property type="match status" value="1"/>
</dbReference>
<evidence type="ECO:0000313" key="1">
    <source>
        <dbReference type="EMBL" id="TQQ78893.1"/>
    </source>
</evidence>
<comment type="caution">
    <text evidence="1">The sequence shown here is derived from an EMBL/GenBank/DDBJ whole genome shotgun (WGS) entry which is preliminary data.</text>
</comment>
<organism evidence="1 2">
    <name type="scientific">Halonotius roseus</name>
    <dbReference type="NCBI Taxonomy" id="2511997"/>
    <lineage>
        <taxon>Archaea</taxon>
        <taxon>Methanobacteriati</taxon>
        <taxon>Methanobacteriota</taxon>
        <taxon>Stenosarchaea group</taxon>
        <taxon>Halobacteria</taxon>
        <taxon>Halobacteriales</taxon>
        <taxon>Haloferacaceae</taxon>
        <taxon>Halonotius</taxon>
    </lineage>
</organism>
<evidence type="ECO:0000313" key="2">
    <source>
        <dbReference type="Proteomes" id="UP000315385"/>
    </source>
</evidence>
<reference evidence="1 2" key="1">
    <citation type="submission" date="2019-02" db="EMBL/GenBank/DDBJ databases">
        <title>Halonotius sp. a new haloqrchaeon isolated from saline water.</title>
        <authorList>
            <person name="Duran-Viseras A."/>
            <person name="Sanchez-Porro C."/>
            <person name="Ventosa A."/>
        </authorList>
    </citation>
    <scope>NUCLEOTIDE SEQUENCE [LARGE SCALE GENOMIC DNA]</scope>
    <source>
        <strain evidence="1 2">F9-27</strain>
    </source>
</reference>
<gene>
    <name evidence="1" type="ORF">EWF95_12220</name>
</gene>
<dbReference type="AlphaFoldDB" id="A0A544QKI6"/>
<dbReference type="RefSeq" id="WP_142444370.1">
    <property type="nucleotide sequence ID" value="NZ_SESI01000004.1"/>
</dbReference>
<protein>
    <submittedName>
        <fullName evidence="1">Thioredoxin</fullName>
    </submittedName>
</protein>
<proteinExistence type="predicted"/>